<name>Q8FMZ7_COREF</name>
<accession>Q8FMZ7</accession>
<dbReference type="EMBL" id="BA000035">
    <property type="protein sequence ID" value="BAC19162.1"/>
    <property type="molecule type" value="Genomic_DNA"/>
</dbReference>
<dbReference type="STRING" id="196164.gene:10742786"/>
<dbReference type="HOGENOM" id="CLU_2192579_0_0_11"/>
<proteinExistence type="predicted"/>
<reference evidence="1 2" key="1">
    <citation type="journal article" date="2003" name="Genome Res.">
        <title>Comparative complete genome sequence analysis of the amino acid replacements responsible for the thermostability of Corynebacterium efficiens.</title>
        <authorList>
            <person name="Nishio Y."/>
            <person name="Nakamura Y."/>
            <person name="Kawarabayasi Y."/>
            <person name="Usuda Y."/>
            <person name="Kimura E."/>
            <person name="Sugimoto S."/>
            <person name="Matsui K."/>
            <person name="Yamagishi A."/>
            <person name="Kikuchi H."/>
            <person name="Ikeo K."/>
            <person name="Gojobori T."/>
        </authorList>
    </citation>
    <scope>NUCLEOTIDE SEQUENCE [LARGE SCALE GENOMIC DNA]</scope>
    <source>
        <strain evidence="2">DSM 44549 / YS-314 / AJ 12310 / JCM 11189 / NBRC 100395</strain>
    </source>
</reference>
<keyword evidence="2" id="KW-1185">Reference proteome</keyword>
<sequence length="108" mass="11797">MPDPETRVGHRGIFCPVCIRCQLYVAPEISPPVTSYDLREAAQRRTETVITVIRPVPMSEHATRITKPTPHNPVESEGAAIAANAAPKAVLRLIVTVPAVRVAGMFMR</sequence>
<dbReference type="AlphaFoldDB" id="Q8FMZ7"/>
<evidence type="ECO:0000313" key="2">
    <source>
        <dbReference type="Proteomes" id="UP000001409"/>
    </source>
</evidence>
<protein>
    <submittedName>
        <fullName evidence="1">Uncharacterized protein</fullName>
    </submittedName>
</protein>
<evidence type="ECO:0000313" key="1">
    <source>
        <dbReference type="EMBL" id="BAC19162.1"/>
    </source>
</evidence>
<organism evidence="1 2">
    <name type="scientific">Corynebacterium efficiens (strain DSM 44549 / YS-314 / AJ 12310 / JCM 11189 / NBRC 100395)</name>
    <dbReference type="NCBI Taxonomy" id="196164"/>
    <lineage>
        <taxon>Bacteria</taxon>
        <taxon>Bacillati</taxon>
        <taxon>Actinomycetota</taxon>
        <taxon>Actinomycetes</taxon>
        <taxon>Mycobacteriales</taxon>
        <taxon>Corynebacteriaceae</taxon>
        <taxon>Corynebacterium</taxon>
    </lineage>
</organism>
<dbReference type="Proteomes" id="UP000001409">
    <property type="component" value="Chromosome"/>
</dbReference>
<dbReference type="KEGG" id="cef:CE2352"/>